<dbReference type="Pfam" id="PF21057">
    <property type="entry name" value="Hikeshi-like_C"/>
    <property type="match status" value="1"/>
</dbReference>
<reference evidence="4 5" key="1">
    <citation type="journal article" date="2019" name="Sci. Rep.">
        <title>Comparative genomics of chytrid fungi reveal insights into the obligate biotrophic and pathogenic lifestyle of Synchytrium endobioticum.</title>
        <authorList>
            <person name="van de Vossenberg B.T.L.H."/>
            <person name="Warris S."/>
            <person name="Nguyen H.D.T."/>
            <person name="van Gent-Pelzer M.P.E."/>
            <person name="Joly D.L."/>
            <person name="van de Geest H.C."/>
            <person name="Bonants P.J.M."/>
            <person name="Smith D.S."/>
            <person name="Levesque C.A."/>
            <person name="van der Lee T.A.J."/>
        </authorList>
    </citation>
    <scope>NUCLEOTIDE SEQUENCE [LARGE SCALE GENOMIC DNA]</scope>
    <source>
        <strain evidence="4 5">CBS 809.83</strain>
    </source>
</reference>
<dbReference type="AlphaFoldDB" id="A0A507ECP6"/>
<evidence type="ECO:0000313" key="4">
    <source>
        <dbReference type="EMBL" id="TPX61612.1"/>
    </source>
</evidence>
<dbReference type="EMBL" id="QEAQ01000006">
    <property type="protein sequence ID" value="TPX61612.1"/>
    <property type="molecule type" value="Genomic_DNA"/>
</dbReference>
<feature type="domain" description="Hikeshi-like N-terminal" evidence="2">
    <location>
        <begin position="18"/>
        <end position="132"/>
    </location>
</feature>
<proteinExistence type="inferred from homology"/>
<evidence type="ECO:0000259" key="2">
    <source>
        <dbReference type="Pfam" id="PF05603"/>
    </source>
</evidence>
<keyword evidence="5" id="KW-1185">Reference proteome</keyword>
<dbReference type="GO" id="GO:0005634">
    <property type="term" value="C:nucleus"/>
    <property type="evidence" value="ECO:0007669"/>
    <property type="project" value="TreeGrafter"/>
</dbReference>
<dbReference type="GO" id="GO:0005829">
    <property type="term" value="C:cytosol"/>
    <property type="evidence" value="ECO:0007669"/>
    <property type="project" value="TreeGrafter"/>
</dbReference>
<organism evidence="4 5">
    <name type="scientific">Powellomyces hirtus</name>
    <dbReference type="NCBI Taxonomy" id="109895"/>
    <lineage>
        <taxon>Eukaryota</taxon>
        <taxon>Fungi</taxon>
        <taxon>Fungi incertae sedis</taxon>
        <taxon>Chytridiomycota</taxon>
        <taxon>Chytridiomycota incertae sedis</taxon>
        <taxon>Chytridiomycetes</taxon>
        <taxon>Spizellomycetales</taxon>
        <taxon>Powellomycetaceae</taxon>
        <taxon>Powellomyces</taxon>
    </lineage>
</organism>
<dbReference type="InterPro" id="IPR008493">
    <property type="entry name" value="Hikeshi-like_N"/>
</dbReference>
<dbReference type="STRING" id="109895.A0A507ECP6"/>
<dbReference type="Proteomes" id="UP000318582">
    <property type="component" value="Unassembled WGS sequence"/>
</dbReference>
<dbReference type="PANTHER" id="PTHR12925:SF0">
    <property type="entry name" value="PROTEIN HIKESHI"/>
    <property type="match status" value="1"/>
</dbReference>
<evidence type="ECO:0000256" key="1">
    <source>
        <dbReference type="ARBA" id="ARBA00006623"/>
    </source>
</evidence>
<gene>
    <name evidence="4" type="ORF">PhCBS80983_g01007</name>
</gene>
<protein>
    <submittedName>
        <fullName evidence="4">Uncharacterized protein</fullName>
    </submittedName>
</protein>
<evidence type="ECO:0000259" key="3">
    <source>
        <dbReference type="Pfam" id="PF21057"/>
    </source>
</evidence>
<accession>A0A507ECP6</accession>
<dbReference type="GO" id="GO:0006606">
    <property type="term" value="P:protein import into nucleus"/>
    <property type="evidence" value="ECO:0007669"/>
    <property type="project" value="TreeGrafter"/>
</dbReference>
<comment type="similarity">
    <text evidence="1">Belongs to the OPI10 family.</text>
</comment>
<name>A0A507ECP6_9FUNG</name>
<evidence type="ECO:0000313" key="5">
    <source>
        <dbReference type="Proteomes" id="UP000318582"/>
    </source>
</evidence>
<dbReference type="GO" id="GO:0061608">
    <property type="term" value="F:nuclear import signal receptor activity"/>
    <property type="evidence" value="ECO:0007669"/>
    <property type="project" value="TreeGrafter"/>
</dbReference>
<dbReference type="Pfam" id="PF05603">
    <property type="entry name" value="Hikeshi-like_N"/>
    <property type="match status" value="1"/>
</dbReference>
<sequence>MNRHGVLLGRGRDSLRVAQYIFELEDPESINHIVAFMTGVQAFPPGYAATVHFLWPSPNTNPQWQLLGMLSNEKPSAIFRLGGNKTVASAFINSNGMVDDTLMTPGVLATFPAKLGISVEPVEVVAAQISQMPSPAKTAATSSALVKNVDPLQLTTKILESLYNYCSSFAGPLPDMSSALFGRDWGSTFIPLKALQDW</sequence>
<dbReference type="PANTHER" id="PTHR12925">
    <property type="entry name" value="HIKESHI FAMILY MEMBER"/>
    <property type="match status" value="1"/>
</dbReference>
<feature type="domain" description="Hikeshi-like C-terminal" evidence="3">
    <location>
        <begin position="151"/>
        <end position="198"/>
    </location>
</feature>
<dbReference type="InterPro" id="IPR048364">
    <property type="entry name" value="Hikeshi-like_C"/>
</dbReference>
<comment type="caution">
    <text evidence="4">The sequence shown here is derived from an EMBL/GenBank/DDBJ whole genome shotgun (WGS) entry which is preliminary data.</text>
</comment>
<dbReference type="InterPro" id="IPR031318">
    <property type="entry name" value="OPI10"/>
</dbReference>